<name>A0A8A0RIP4_9FIRM</name>
<dbReference type="Pfam" id="PF14236">
    <property type="entry name" value="DruA"/>
    <property type="match status" value="1"/>
</dbReference>
<dbReference type="AlphaFoldDB" id="A0A8A0RIP4"/>
<dbReference type="RefSeq" id="WP_206708539.1">
    <property type="nucleotide sequence ID" value="NZ_CP059066.1"/>
</dbReference>
<dbReference type="InterPro" id="IPR025639">
    <property type="entry name" value="DruA"/>
</dbReference>
<reference evidence="1" key="1">
    <citation type="submission" date="2020-07" db="EMBL/GenBank/DDBJ databases">
        <title>Koleobacter methoxysyntrophicus gen. nov., sp. nov., a novel anaerobic bacterium isolated from deep subsurface oil field and proposal of Koleobacterales ord. nov. in the phylum Firmicutes.</title>
        <authorList>
            <person name="Sakamoto S."/>
            <person name="Tamaki H."/>
        </authorList>
    </citation>
    <scope>NUCLEOTIDE SEQUENCE</scope>
    <source>
        <strain evidence="1">NRmbB1</strain>
    </source>
</reference>
<dbReference type="KEGG" id="kme:H0A61_00643"/>
<sequence length="325" mass="38205">MRHNENGTVLLYGRMFTDEELQDIIEMVRLFPNLSRHELAQTICECLSWKAPNGRYKIDACRKLLNRLEKEKAIVLPEKRKIKPRAREQIVPGQKTEPEPEIRGTVSEYNIELESVRSKEGIHLWNEYVERYHMLGYKRPFGAHQRYFIWSSSPEKRRLGCILFSAAAWALAKRDAWIGWNKEERSQRLHLIVNNSRFLIFPWVKVKNLASKVLSLAARQVPVDWRERYGFEPVLLETFVDVELYQGTCYQAANWVCLGQTTGRGRMDRFNQHLSSPKWIYMYPLRHDFRAILCGESSHPAYDRRKAESVRPTFTGAFKEIGKNT</sequence>
<gene>
    <name evidence="1" type="ORF">H0A61_00643</name>
</gene>
<organism evidence="1 2">
    <name type="scientific">Koleobacter methoxysyntrophicus</name>
    <dbReference type="NCBI Taxonomy" id="2751313"/>
    <lineage>
        <taxon>Bacteria</taxon>
        <taxon>Bacillati</taxon>
        <taxon>Bacillota</taxon>
        <taxon>Clostridia</taxon>
        <taxon>Koleobacterales</taxon>
        <taxon>Koleobacteraceae</taxon>
        <taxon>Koleobacter</taxon>
    </lineage>
</organism>
<evidence type="ECO:0008006" key="3">
    <source>
        <dbReference type="Google" id="ProtNLM"/>
    </source>
</evidence>
<proteinExistence type="predicted"/>
<evidence type="ECO:0000313" key="2">
    <source>
        <dbReference type="Proteomes" id="UP000662904"/>
    </source>
</evidence>
<protein>
    <recommendedName>
        <fullName evidence="3">DUF4338 domain-containing protein</fullName>
    </recommendedName>
</protein>
<keyword evidence="2" id="KW-1185">Reference proteome</keyword>
<evidence type="ECO:0000313" key="1">
    <source>
        <dbReference type="EMBL" id="QSQ08321.1"/>
    </source>
</evidence>
<dbReference type="Proteomes" id="UP000662904">
    <property type="component" value="Chromosome"/>
</dbReference>
<accession>A0A8A0RIP4</accession>
<dbReference type="EMBL" id="CP059066">
    <property type="protein sequence ID" value="QSQ08321.1"/>
    <property type="molecule type" value="Genomic_DNA"/>
</dbReference>